<dbReference type="Pfam" id="PF00152">
    <property type="entry name" value="tRNA-synt_2"/>
    <property type="match status" value="1"/>
</dbReference>
<evidence type="ECO:0000256" key="2">
    <source>
        <dbReference type="ARBA" id="ARBA00022741"/>
    </source>
</evidence>
<evidence type="ECO:0000256" key="3">
    <source>
        <dbReference type="ARBA" id="ARBA00022840"/>
    </source>
</evidence>
<keyword evidence="2" id="KW-0547">Nucleotide-binding</keyword>
<dbReference type="GO" id="GO:0004824">
    <property type="term" value="F:lysine-tRNA ligase activity"/>
    <property type="evidence" value="ECO:0007669"/>
    <property type="project" value="TreeGrafter"/>
</dbReference>
<accession>A0A091D9K9</accession>
<dbReference type="GO" id="GO:0015966">
    <property type="term" value="P:diadenosine tetraphosphate biosynthetic process"/>
    <property type="evidence" value="ECO:0007669"/>
    <property type="project" value="TreeGrafter"/>
</dbReference>
<dbReference type="GO" id="GO:0005524">
    <property type="term" value="F:ATP binding"/>
    <property type="evidence" value="ECO:0007669"/>
    <property type="project" value="InterPro"/>
</dbReference>
<dbReference type="SUPFAM" id="SSF55681">
    <property type="entry name" value="Class II aaRS and biotin synthetases"/>
    <property type="match status" value="1"/>
</dbReference>
<dbReference type="GO" id="GO:0043032">
    <property type="term" value="P:positive regulation of macrophage activation"/>
    <property type="evidence" value="ECO:0007669"/>
    <property type="project" value="TreeGrafter"/>
</dbReference>
<dbReference type="GO" id="GO:0005829">
    <property type="term" value="C:cytosol"/>
    <property type="evidence" value="ECO:0007669"/>
    <property type="project" value="TreeGrafter"/>
</dbReference>
<dbReference type="AlphaFoldDB" id="A0A091D9K9"/>
<dbReference type="GO" id="GO:0005739">
    <property type="term" value="C:mitochondrion"/>
    <property type="evidence" value="ECO:0007669"/>
    <property type="project" value="TreeGrafter"/>
</dbReference>
<dbReference type="GO" id="GO:0005634">
    <property type="term" value="C:nucleus"/>
    <property type="evidence" value="ECO:0007669"/>
    <property type="project" value="TreeGrafter"/>
</dbReference>
<proteinExistence type="predicted"/>
<dbReference type="PANTHER" id="PTHR42918">
    <property type="entry name" value="LYSYL-TRNA SYNTHETASE"/>
    <property type="match status" value="1"/>
</dbReference>
<dbReference type="GO" id="GO:0017101">
    <property type="term" value="C:aminoacyl-tRNA synthetase multienzyme complex"/>
    <property type="evidence" value="ECO:0007669"/>
    <property type="project" value="TreeGrafter"/>
</dbReference>
<dbReference type="InterPro" id="IPR045864">
    <property type="entry name" value="aa-tRNA-synth_II/BPL/LPL"/>
</dbReference>
<evidence type="ECO:0000259" key="4">
    <source>
        <dbReference type="Pfam" id="PF00152"/>
    </source>
</evidence>
<gene>
    <name evidence="5" type="ORF">H920_11418</name>
</gene>
<reference evidence="5 6" key="1">
    <citation type="submission" date="2013-11" db="EMBL/GenBank/DDBJ databases">
        <title>The Damaraland mole rat (Fukomys damarensis) genome and evolution of African mole rats.</title>
        <authorList>
            <person name="Gladyshev V.N."/>
            <person name="Fang X."/>
        </authorList>
    </citation>
    <scope>NUCLEOTIDE SEQUENCE [LARGE SCALE GENOMIC DNA]</scope>
    <source>
        <tissue evidence="5">Liver</tissue>
    </source>
</reference>
<evidence type="ECO:0000313" key="6">
    <source>
        <dbReference type="Proteomes" id="UP000028990"/>
    </source>
</evidence>
<keyword evidence="1" id="KW-0436">Ligase</keyword>
<dbReference type="GO" id="GO:0005615">
    <property type="term" value="C:extracellular space"/>
    <property type="evidence" value="ECO:0007669"/>
    <property type="project" value="TreeGrafter"/>
</dbReference>
<dbReference type="EMBL" id="KN123008">
    <property type="protein sequence ID" value="KFO27163.1"/>
    <property type="molecule type" value="Genomic_DNA"/>
</dbReference>
<protein>
    <submittedName>
        <fullName evidence="5">Lysyl-tRNA synthetase</fullName>
    </submittedName>
</protein>
<dbReference type="Proteomes" id="UP000028990">
    <property type="component" value="Unassembled WGS sequence"/>
</dbReference>
<evidence type="ECO:0000313" key="5">
    <source>
        <dbReference type="EMBL" id="KFO27163.1"/>
    </source>
</evidence>
<organism evidence="5 6">
    <name type="scientific">Fukomys damarensis</name>
    <name type="common">Damaraland mole rat</name>
    <name type="synonym">Cryptomys damarensis</name>
    <dbReference type="NCBI Taxonomy" id="885580"/>
    <lineage>
        <taxon>Eukaryota</taxon>
        <taxon>Metazoa</taxon>
        <taxon>Chordata</taxon>
        <taxon>Craniata</taxon>
        <taxon>Vertebrata</taxon>
        <taxon>Euteleostomi</taxon>
        <taxon>Mammalia</taxon>
        <taxon>Eutheria</taxon>
        <taxon>Euarchontoglires</taxon>
        <taxon>Glires</taxon>
        <taxon>Rodentia</taxon>
        <taxon>Hystricomorpha</taxon>
        <taxon>Bathyergidae</taxon>
        <taxon>Fukomys</taxon>
    </lineage>
</organism>
<sequence>MLMVGGIDQVYEIEYLFCNKGIDLTHNPEFTTCEVCMAYADYHDLMEIKEKLVSGVVKNIISSYKITYHPDSPEGQGYEIDFTLPFWRIHMVE</sequence>
<keyword evidence="5" id="KW-0030">Aminoacyl-tRNA synthetase</keyword>
<dbReference type="Gene3D" id="3.30.930.10">
    <property type="entry name" value="Bira Bifunctional Protein, Domain 2"/>
    <property type="match status" value="1"/>
</dbReference>
<dbReference type="PANTHER" id="PTHR42918:SF9">
    <property type="entry name" value="LYSINE--TRNA LIGASE"/>
    <property type="match status" value="1"/>
</dbReference>
<name>A0A091D9K9_FUKDA</name>
<keyword evidence="3" id="KW-0067">ATP-binding</keyword>
<dbReference type="GO" id="GO:0002276">
    <property type="term" value="P:basophil activation involved in immune response"/>
    <property type="evidence" value="ECO:0007669"/>
    <property type="project" value="TreeGrafter"/>
</dbReference>
<dbReference type="InterPro" id="IPR004364">
    <property type="entry name" value="Aa-tRNA-synt_II"/>
</dbReference>
<dbReference type="GO" id="GO:0006430">
    <property type="term" value="P:lysyl-tRNA aminoacylation"/>
    <property type="evidence" value="ECO:0007669"/>
    <property type="project" value="TreeGrafter"/>
</dbReference>
<evidence type="ECO:0000256" key="1">
    <source>
        <dbReference type="ARBA" id="ARBA00022598"/>
    </source>
</evidence>
<dbReference type="GO" id="GO:0003877">
    <property type="term" value="F:ATP:ADP adenylyltransferase activity"/>
    <property type="evidence" value="ECO:0007669"/>
    <property type="project" value="TreeGrafter"/>
</dbReference>
<keyword evidence="6" id="KW-1185">Reference proteome</keyword>
<feature type="domain" description="Aminoacyl-tRNA synthetase class II (D/K/N)" evidence="4">
    <location>
        <begin position="1"/>
        <end position="92"/>
    </location>
</feature>
<dbReference type="GO" id="GO:0000049">
    <property type="term" value="F:tRNA binding"/>
    <property type="evidence" value="ECO:0007669"/>
    <property type="project" value="TreeGrafter"/>
</dbReference>